<protein>
    <submittedName>
        <fullName evidence="2">Alpha/beta hydrolase</fullName>
    </submittedName>
</protein>
<evidence type="ECO:0000313" key="3">
    <source>
        <dbReference type="Proteomes" id="UP001216139"/>
    </source>
</evidence>
<dbReference type="RefSeq" id="WP_273631681.1">
    <property type="nucleotide sequence ID" value="NZ_CP117167.1"/>
</dbReference>
<sequence length="313" mass="35412">MKSKLIFPFIILVIFTKTVLAQGKLSQGEHFAEVNGLKMHYYVEGTGPVCLFPSPGWGLSVDYARSISVLKKHFTVVFYDTRHSGKTNGPDDYRHYTGKYFTDDMDALRIYLGQPKVWVAGHSAGGFQVLRYGIHYSVNLNGIIAIDALAVADSMYLAEAHKQMLKRVNKPYFTWKRADMVLGLDTTKRTLQEDLSQTFEFYFHDPAKMKLFPANYTLNDMAWDYTNKAETFSENLLPDLKRISVPVLVLAGDDDVVCDAISQAIRIYQNVPHANMAIFNDSGHCPWIEQPAAFDTAVEAWLSEILASQMDQK</sequence>
<dbReference type="PANTHER" id="PTHR43798:SF33">
    <property type="entry name" value="HYDROLASE, PUTATIVE (AFU_ORTHOLOGUE AFUA_2G14860)-RELATED"/>
    <property type="match status" value="1"/>
</dbReference>
<dbReference type="EMBL" id="CP117167">
    <property type="protein sequence ID" value="WCT13396.1"/>
    <property type="molecule type" value="Genomic_DNA"/>
</dbReference>
<gene>
    <name evidence="2" type="ORF">PQO05_05540</name>
</gene>
<keyword evidence="3" id="KW-1185">Reference proteome</keyword>
<feature type="domain" description="AB hydrolase-1" evidence="1">
    <location>
        <begin position="55"/>
        <end position="289"/>
    </location>
</feature>
<dbReference type="GO" id="GO:0016787">
    <property type="term" value="F:hydrolase activity"/>
    <property type="evidence" value="ECO:0007669"/>
    <property type="project" value="UniProtKB-KW"/>
</dbReference>
<dbReference type="InterPro" id="IPR000073">
    <property type="entry name" value="AB_hydrolase_1"/>
</dbReference>
<dbReference type="InterPro" id="IPR050266">
    <property type="entry name" value="AB_hydrolase_sf"/>
</dbReference>
<keyword evidence="2" id="KW-0378">Hydrolase</keyword>
<name>A0ABY7TAE4_9SPHI</name>
<reference evidence="2 3" key="1">
    <citation type="submission" date="2023-02" db="EMBL/GenBank/DDBJ databases">
        <title>Genome sequence of Mucilaginibacter jinjuensis strain KACC 16571.</title>
        <authorList>
            <person name="Kim S."/>
            <person name="Heo J."/>
            <person name="Kwon S.-W."/>
        </authorList>
    </citation>
    <scope>NUCLEOTIDE SEQUENCE [LARGE SCALE GENOMIC DNA]</scope>
    <source>
        <strain evidence="2 3">KACC 16571</strain>
    </source>
</reference>
<organism evidence="2 3">
    <name type="scientific">Mucilaginibacter jinjuensis</name>
    <dbReference type="NCBI Taxonomy" id="1176721"/>
    <lineage>
        <taxon>Bacteria</taxon>
        <taxon>Pseudomonadati</taxon>
        <taxon>Bacteroidota</taxon>
        <taxon>Sphingobacteriia</taxon>
        <taxon>Sphingobacteriales</taxon>
        <taxon>Sphingobacteriaceae</taxon>
        <taxon>Mucilaginibacter</taxon>
    </lineage>
</organism>
<dbReference type="Proteomes" id="UP001216139">
    <property type="component" value="Chromosome"/>
</dbReference>
<accession>A0ABY7TAE4</accession>
<dbReference type="Gene3D" id="3.40.50.1820">
    <property type="entry name" value="alpha/beta hydrolase"/>
    <property type="match status" value="1"/>
</dbReference>
<dbReference type="Pfam" id="PF00561">
    <property type="entry name" value="Abhydrolase_1"/>
    <property type="match status" value="1"/>
</dbReference>
<dbReference type="PANTHER" id="PTHR43798">
    <property type="entry name" value="MONOACYLGLYCEROL LIPASE"/>
    <property type="match status" value="1"/>
</dbReference>
<dbReference type="InterPro" id="IPR029058">
    <property type="entry name" value="AB_hydrolase_fold"/>
</dbReference>
<evidence type="ECO:0000259" key="1">
    <source>
        <dbReference type="Pfam" id="PF00561"/>
    </source>
</evidence>
<proteinExistence type="predicted"/>
<evidence type="ECO:0000313" key="2">
    <source>
        <dbReference type="EMBL" id="WCT13396.1"/>
    </source>
</evidence>
<dbReference type="SUPFAM" id="SSF53474">
    <property type="entry name" value="alpha/beta-Hydrolases"/>
    <property type="match status" value="1"/>
</dbReference>